<dbReference type="InterPro" id="IPR011012">
    <property type="entry name" value="Longin-like_dom_sf"/>
</dbReference>
<reference evidence="10" key="1">
    <citation type="submission" date="2022-01" db="EMBL/GenBank/DDBJ databases">
        <title>Genome Sequence Resource for Two Populations of Ditylenchus destructor, the Migratory Endoparasitic Phytonematode.</title>
        <authorList>
            <person name="Zhang H."/>
            <person name="Lin R."/>
            <person name="Xie B."/>
        </authorList>
    </citation>
    <scope>NUCLEOTIDE SEQUENCE</scope>
    <source>
        <strain evidence="10">BazhouSP</strain>
    </source>
</reference>
<comment type="subunit">
    <text evidence="9">Part of the multisubunit transport protein particle (TRAPP) complex.</text>
</comment>
<dbReference type="AlphaFoldDB" id="A0AAD4QZT4"/>
<evidence type="ECO:0000256" key="7">
    <source>
        <dbReference type="ARBA" id="ARBA00046052"/>
    </source>
</evidence>
<evidence type="ECO:0000256" key="3">
    <source>
        <dbReference type="ARBA" id="ARBA00022824"/>
    </source>
</evidence>
<sequence>MSIYQIFIINPAGSLIFNWDNNKLSKLPINEKIVLSSVFHSLHAIISELSPVKGSSEITRLDTTHFRLHCFQSLTGIKFLIIASPALTQKFDPLLRQLYAIYADYAIKNPFFTMDMPVRCDNFDAAIKQLLENYENILFDDYLSSECKLS</sequence>
<protein>
    <recommendedName>
        <fullName evidence="9">Trafficking protein particle complex subunit</fullName>
    </recommendedName>
</protein>
<keyword evidence="4 9" id="KW-0931">ER-Golgi transport</keyword>
<dbReference type="Proteomes" id="UP001201812">
    <property type="component" value="Unassembled WGS sequence"/>
</dbReference>
<proteinExistence type="inferred from homology"/>
<keyword evidence="5 9" id="KW-0333">Golgi apparatus</keyword>
<evidence type="ECO:0000256" key="6">
    <source>
        <dbReference type="ARBA" id="ARBA00038179"/>
    </source>
</evidence>
<dbReference type="SUPFAM" id="SSF64356">
    <property type="entry name" value="SNARE-like"/>
    <property type="match status" value="1"/>
</dbReference>
<evidence type="ECO:0000256" key="4">
    <source>
        <dbReference type="ARBA" id="ARBA00022892"/>
    </source>
</evidence>
<dbReference type="PANTHER" id="PTHR23249">
    <property type="entry name" value="TRAFFICKING PROTEIN PARTICLE COMPLEX SUBUNIT"/>
    <property type="match status" value="1"/>
</dbReference>
<gene>
    <name evidence="10" type="ORF">DdX_09712</name>
</gene>
<dbReference type="PANTHER" id="PTHR23249:SF15">
    <property type="entry name" value="TRAFFICKING PROTEIN PARTICLE COMPLEX SUBUNIT 4"/>
    <property type="match status" value="1"/>
</dbReference>
<dbReference type="InterPro" id="IPR007233">
    <property type="entry name" value="TRAPPC"/>
</dbReference>
<evidence type="ECO:0000256" key="9">
    <source>
        <dbReference type="RuleBase" id="RU366065"/>
    </source>
</evidence>
<comment type="subunit">
    <text evidence="8">Component of the multisubunit TRAPP (transport protein particle) complex, which includes at least TRAPPC2, TRAPPC2L, TRAPPC3, TRAPPC3L, TRAPPC4, TRAPPC5, TRAPPC8, TRAPPC9, TRAPPC10, TRAPPC11 and TRAPPC12. Interacts with SDC2.</text>
</comment>
<keyword evidence="3 9" id="KW-0256">Endoplasmic reticulum</keyword>
<keyword evidence="11" id="KW-1185">Reference proteome</keyword>
<evidence type="ECO:0000256" key="1">
    <source>
        <dbReference type="ARBA" id="ARBA00004555"/>
    </source>
</evidence>
<organism evidence="10 11">
    <name type="scientific">Ditylenchus destructor</name>
    <dbReference type="NCBI Taxonomy" id="166010"/>
    <lineage>
        <taxon>Eukaryota</taxon>
        <taxon>Metazoa</taxon>
        <taxon>Ecdysozoa</taxon>
        <taxon>Nematoda</taxon>
        <taxon>Chromadorea</taxon>
        <taxon>Rhabditida</taxon>
        <taxon>Tylenchina</taxon>
        <taxon>Tylenchomorpha</taxon>
        <taxon>Sphaerularioidea</taxon>
        <taxon>Anguinidae</taxon>
        <taxon>Anguininae</taxon>
        <taxon>Ditylenchus</taxon>
    </lineage>
</organism>
<evidence type="ECO:0000256" key="2">
    <source>
        <dbReference type="ARBA" id="ARBA00022448"/>
    </source>
</evidence>
<dbReference type="GO" id="GO:0005783">
    <property type="term" value="C:endoplasmic reticulum"/>
    <property type="evidence" value="ECO:0007669"/>
    <property type="project" value="UniProtKB-SubCell"/>
</dbReference>
<dbReference type="CDD" id="cd14856">
    <property type="entry name" value="TRAPPC4_synbindin"/>
    <property type="match status" value="1"/>
</dbReference>
<dbReference type="Gene3D" id="3.30.450.70">
    <property type="match status" value="1"/>
</dbReference>
<dbReference type="GO" id="GO:0006888">
    <property type="term" value="P:endoplasmic reticulum to Golgi vesicle-mediated transport"/>
    <property type="evidence" value="ECO:0007669"/>
    <property type="project" value="UniProtKB-UniRule"/>
</dbReference>
<comment type="subcellular location">
    <subcellularLocation>
        <location evidence="9">Endoplasmic reticulum</location>
    </subcellularLocation>
    <subcellularLocation>
        <location evidence="9">Golgi apparatus</location>
        <location evidence="9">cis-Golgi network</location>
    </subcellularLocation>
    <subcellularLocation>
        <location evidence="1">Golgi apparatus</location>
    </subcellularLocation>
</comment>
<dbReference type="FunFam" id="3.30.450.70:FF:000017">
    <property type="entry name" value="Sybindin-like family protein"/>
    <property type="match status" value="1"/>
</dbReference>
<dbReference type="GO" id="GO:0005794">
    <property type="term" value="C:Golgi apparatus"/>
    <property type="evidence" value="ECO:0007669"/>
    <property type="project" value="UniProtKB-SubCell"/>
</dbReference>
<accession>A0AAD4QZT4</accession>
<name>A0AAD4QZT4_9BILA</name>
<comment type="similarity">
    <text evidence="6">Belongs to the TRAPP small subunits family. TRAPPC4 subfamily.</text>
</comment>
<dbReference type="EMBL" id="JAKKPZ010000019">
    <property type="protein sequence ID" value="KAI1712169.1"/>
    <property type="molecule type" value="Genomic_DNA"/>
</dbReference>
<evidence type="ECO:0000256" key="8">
    <source>
        <dbReference type="ARBA" id="ARBA00046941"/>
    </source>
</evidence>
<dbReference type="Pfam" id="PF04099">
    <property type="entry name" value="Sybindin"/>
    <property type="match status" value="1"/>
</dbReference>
<comment type="function">
    <text evidence="7">Core component of the TRAPP complexes which has a function of guanine nucleotide exchange factor activity for Rab1 GTPase. Plays a role in vesicular transport from endoplasmic reticulum to Golgi and autophagy. May play a role in dendrite postsynaptic membrane trafficking.</text>
</comment>
<dbReference type="SMART" id="SM01399">
    <property type="entry name" value="Sybindin"/>
    <property type="match status" value="1"/>
</dbReference>
<evidence type="ECO:0000313" key="11">
    <source>
        <dbReference type="Proteomes" id="UP001201812"/>
    </source>
</evidence>
<comment type="caution">
    <text evidence="10">The sequence shown here is derived from an EMBL/GenBank/DDBJ whole genome shotgun (WGS) entry which is preliminary data.</text>
</comment>
<keyword evidence="2 9" id="KW-0813">Transport</keyword>
<dbReference type="GO" id="GO:0030008">
    <property type="term" value="C:TRAPP complex"/>
    <property type="evidence" value="ECO:0007669"/>
    <property type="project" value="UniProtKB-UniRule"/>
</dbReference>
<evidence type="ECO:0000313" key="10">
    <source>
        <dbReference type="EMBL" id="KAI1712169.1"/>
    </source>
</evidence>
<evidence type="ECO:0000256" key="5">
    <source>
        <dbReference type="ARBA" id="ARBA00023034"/>
    </source>
</evidence>